<dbReference type="EMBL" id="JABEZV010000011">
    <property type="protein sequence ID" value="MBA0724892.1"/>
    <property type="molecule type" value="Genomic_DNA"/>
</dbReference>
<gene>
    <name evidence="2" type="ORF">Golax_021542</name>
</gene>
<evidence type="ECO:0000313" key="3">
    <source>
        <dbReference type="Proteomes" id="UP000593574"/>
    </source>
</evidence>
<dbReference type="PANTHER" id="PTHR47038">
    <property type="entry name" value="BAG-ASSOCIATED GRAM PROTEIN 1"/>
    <property type="match status" value="1"/>
</dbReference>
<proteinExistence type="predicted"/>
<evidence type="ECO:0000256" key="1">
    <source>
        <dbReference type="SAM" id="Phobius"/>
    </source>
</evidence>
<keyword evidence="1" id="KW-0472">Membrane</keyword>
<reference evidence="2 3" key="1">
    <citation type="journal article" date="2019" name="Genome Biol. Evol.">
        <title>Insights into the evolution of the New World diploid cottons (Gossypium, subgenus Houzingenia) based on genome sequencing.</title>
        <authorList>
            <person name="Grover C.E."/>
            <person name="Arick M.A. 2nd"/>
            <person name="Thrash A."/>
            <person name="Conover J.L."/>
            <person name="Sanders W.S."/>
            <person name="Peterson D.G."/>
            <person name="Frelichowski J.E."/>
            <person name="Scheffler J.A."/>
            <person name="Scheffler B.E."/>
            <person name="Wendel J.F."/>
        </authorList>
    </citation>
    <scope>NUCLEOTIDE SEQUENCE [LARGE SCALE GENOMIC DNA]</scope>
    <source>
        <strain evidence="2">4</strain>
        <tissue evidence="2">Leaf</tissue>
    </source>
</reference>
<name>A0A7J9ALR8_9ROSI</name>
<dbReference type="Proteomes" id="UP000593574">
    <property type="component" value="Unassembled WGS sequence"/>
</dbReference>
<evidence type="ECO:0000313" key="2">
    <source>
        <dbReference type="EMBL" id="MBA0724892.1"/>
    </source>
</evidence>
<dbReference type="AlphaFoldDB" id="A0A7J9ALR8"/>
<accession>A0A7J9ALR8</accession>
<dbReference type="PANTHER" id="PTHR47038:SF1">
    <property type="entry name" value="BAG-ASSOCIATED GRAM PROTEIN 1"/>
    <property type="match status" value="1"/>
</dbReference>
<protein>
    <submittedName>
        <fullName evidence="2">Uncharacterized protein</fullName>
    </submittedName>
</protein>
<keyword evidence="1" id="KW-1133">Transmembrane helix</keyword>
<sequence length="218" mass="24653">MVIVTNRNSWGNPISSLLAAANKQTVSFRLWSIVIHVHLRDHSCTMVACLFLHGTYVSILMCSPNNLRLACQFVALIYVRKSQHAFINPAITIILRMGAGGHGVPPLGSSDGRVRYKFASFWNRNHTVRALQRAAKNYHAMLEAERKERAASALRAHSSSMKGIRTQATAPQEKAPSTEKLLRFVKEQVLVDIYKVCIVHFLVFVGFYYVVNWYIYDS</sequence>
<dbReference type="InterPro" id="IPR044655">
    <property type="entry name" value="BAGP1-like"/>
</dbReference>
<comment type="caution">
    <text evidence="2">The sequence shown here is derived from an EMBL/GenBank/DDBJ whole genome shotgun (WGS) entry which is preliminary data.</text>
</comment>
<keyword evidence="1" id="KW-0812">Transmembrane</keyword>
<keyword evidence="3" id="KW-1185">Reference proteome</keyword>
<organism evidence="2 3">
    <name type="scientific">Gossypium laxum</name>
    <dbReference type="NCBI Taxonomy" id="34288"/>
    <lineage>
        <taxon>Eukaryota</taxon>
        <taxon>Viridiplantae</taxon>
        <taxon>Streptophyta</taxon>
        <taxon>Embryophyta</taxon>
        <taxon>Tracheophyta</taxon>
        <taxon>Spermatophyta</taxon>
        <taxon>Magnoliopsida</taxon>
        <taxon>eudicotyledons</taxon>
        <taxon>Gunneridae</taxon>
        <taxon>Pentapetalae</taxon>
        <taxon>rosids</taxon>
        <taxon>malvids</taxon>
        <taxon>Malvales</taxon>
        <taxon>Malvaceae</taxon>
        <taxon>Malvoideae</taxon>
        <taxon>Gossypium</taxon>
    </lineage>
</organism>
<feature type="transmembrane region" description="Helical" evidence="1">
    <location>
        <begin position="193"/>
        <end position="216"/>
    </location>
</feature>